<sequence length="265" mass="31370">MSIFSIDNLLQFFDIGNRILPVETITDGWVNTTYKITSETGSYILRQYLEHGERIRTGESISFELEFMNYLHQNNLPVPKIIRPINSDAENTNTNKFTIKYEHDQRYYVLFEYINGVKYINTNLSAQRQLWQTISVAQFLGKMHSLTLNTEKDWKLKSNTYRIHQNFVRVKYELLTNYEQFKREQCELYRRIEILIEKHTSTIPLTNVKETQISYMEKLEQNLPKGCIHADLHDDNVLFNDEGKTVAAVLDFDEMYYGCLLIDFS</sequence>
<dbReference type="OrthoDB" id="9973935at2759"/>
<dbReference type="InterPro" id="IPR002575">
    <property type="entry name" value="Aminoglycoside_PTrfase"/>
</dbReference>
<evidence type="ECO:0000313" key="5">
    <source>
        <dbReference type="Proteomes" id="UP000663832"/>
    </source>
</evidence>
<dbReference type="Gene3D" id="3.90.1200.10">
    <property type="match status" value="1"/>
</dbReference>
<evidence type="ECO:0000313" key="3">
    <source>
        <dbReference type="EMBL" id="CAF1437949.1"/>
    </source>
</evidence>
<evidence type="ECO:0000313" key="4">
    <source>
        <dbReference type="EMBL" id="CAF1626600.1"/>
    </source>
</evidence>
<dbReference type="Proteomes" id="UP000663832">
    <property type="component" value="Unassembled WGS sequence"/>
</dbReference>
<dbReference type="PANTHER" id="PTHR21064">
    <property type="entry name" value="AMINOGLYCOSIDE PHOSPHOTRANSFERASE DOMAIN-CONTAINING PROTEIN-RELATED"/>
    <property type="match status" value="1"/>
</dbReference>
<reference evidence="4" key="1">
    <citation type="submission" date="2021-02" db="EMBL/GenBank/DDBJ databases">
        <authorList>
            <person name="Nowell W R."/>
        </authorList>
    </citation>
    <scope>NUCLEOTIDE SEQUENCE</scope>
</reference>
<dbReference type="Gene3D" id="3.30.200.20">
    <property type="entry name" value="Phosphorylase Kinase, domain 1"/>
    <property type="match status" value="1"/>
</dbReference>
<feature type="non-terminal residue" evidence="4">
    <location>
        <position position="265"/>
    </location>
</feature>
<dbReference type="SUPFAM" id="SSF56112">
    <property type="entry name" value="Protein kinase-like (PK-like)"/>
    <property type="match status" value="1"/>
</dbReference>
<comment type="similarity">
    <text evidence="1">Belongs to the pseudomonas-type ThrB family.</text>
</comment>
<comment type="caution">
    <text evidence="4">The sequence shown here is derived from an EMBL/GenBank/DDBJ whole genome shotgun (WGS) entry which is preliminary data.</text>
</comment>
<dbReference type="InterPro" id="IPR050249">
    <property type="entry name" value="Pseudomonas-type_ThrB"/>
</dbReference>
<organism evidence="4 5">
    <name type="scientific">Adineta steineri</name>
    <dbReference type="NCBI Taxonomy" id="433720"/>
    <lineage>
        <taxon>Eukaryota</taxon>
        <taxon>Metazoa</taxon>
        <taxon>Spiralia</taxon>
        <taxon>Gnathifera</taxon>
        <taxon>Rotifera</taxon>
        <taxon>Eurotatoria</taxon>
        <taxon>Bdelloidea</taxon>
        <taxon>Adinetida</taxon>
        <taxon>Adinetidae</taxon>
        <taxon>Adineta</taxon>
    </lineage>
</organism>
<name>A0A816CLI8_9BILA</name>
<gene>
    <name evidence="3" type="ORF">BJG266_LOCUS39720</name>
    <name evidence="4" type="ORF">QVE165_LOCUS56608</name>
</gene>
<dbReference type="GO" id="GO:0019202">
    <property type="term" value="F:amino acid kinase activity"/>
    <property type="evidence" value="ECO:0007669"/>
    <property type="project" value="TreeGrafter"/>
</dbReference>
<dbReference type="GO" id="GO:0004672">
    <property type="term" value="F:protein kinase activity"/>
    <property type="evidence" value="ECO:0007669"/>
    <property type="project" value="InterPro"/>
</dbReference>
<protein>
    <recommendedName>
        <fullName evidence="2">Protein kinase domain-containing protein</fullName>
    </recommendedName>
</protein>
<dbReference type="EMBL" id="CAJNOM010002098">
    <property type="protein sequence ID" value="CAF1626600.1"/>
    <property type="molecule type" value="Genomic_DNA"/>
</dbReference>
<dbReference type="PROSITE" id="PS50011">
    <property type="entry name" value="PROTEIN_KINASE_DOM"/>
    <property type="match status" value="1"/>
</dbReference>
<dbReference type="Proteomes" id="UP000663877">
    <property type="component" value="Unassembled WGS sequence"/>
</dbReference>
<dbReference type="InterPro" id="IPR011009">
    <property type="entry name" value="Kinase-like_dom_sf"/>
</dbReference>
<feature type="domain" description="Protein kinase" evidence="2">
    <location>
        <begin position="19"/>
        <end position="265"/>
    </location>
</feature>
<proteinExistence type="inferred from homology"/>
<dbReference type="Pfam" id="PF01636">
    <property type="entry name" value="APH"/>
    <property type="match status" value="1"/>
</dbReference>
<keyword evidence="5" id="KW-1185">Reference proteome</keyword>
<evidence type="ECO:0000256" key="1">
    <source>
        <dbReference type="ARBA" id="ARBA00038240"/>
    </source>
</evidence>
<dbReference type="GO" id="GO:0005524">
    <property type="term" value="F:ATP binding"/>
    <property type="evidence" value="ECO:0007669"/>
    <property type="project" value="InterPro"/>
</dbReference>
<dbReference type="InterPro" id="IPR000719">
    <property type="entry name" value="Prot_kinase_dom"/>
</dbReference>
<accession>A0A816CLI8</accession>
<dbReference type="PANTHER" id="PTHR21064:SF6">
    <property type="entry name" value="AMINOGLYCOSIDE PHOSPHOTRANSFERASE DOMAIN-CONTAINING PROTEIN"/>
    <property type="match status" value="1"/>
</dbReference>
<dbReference type="AlphaFoldDB" id="A0A816CLI8"/>
<evidence type="ECO:0000259" key="2">
    <source>
        <dbReference type="PROSITE" id="PS50011"/>
    </source>
</evidence>
<dbReference type="EMBL" id="CAJNOI010001769">
    <property type="protein sequence ID" value="CAF1437949.1"/>
    <property type="molecule type" value="Genomic_DNA"/>
</dbReference>